<name>A0ABV4UJA8_9MICC</name>
<dbReference type="Pfam" id="PF13238">
    <property type="entry name" value="AAA_18"/>
    <property type="match status" value="1"/>
</dbReference>
<dbReference type="Gene3D" id="3.40.50.300">
    <property type="entry name" value="P-loop containing nucleotide triphosphate hydrolases"/>
    <property type="match status" value="1"/>
</dbReference>
<accession>A0ABV4UJA8</accession>
<keyword evidence="2" id="KW-0418">Kinase</keyword>
<dbReference type="GO" id="GO:0016301">
    <property type="term" value="F:kinase activity"/>
    <property type="evidence" value="ECO:0007669"/>
    <property type="project" value="UniProtKB-KW"/>
</dbReference>
<comment type="caution">
    <text evidence="2">The sequence shown here is derived from an EMBL/GenBank/DDBJ whole genome shotgun (WGS) entry which is preliminary data.</text>
</comment>
<sequence>MSEPRIGAADRIHAIASASPVPGIRLVGVDGPAGAGKSTLARELSTRFGWPVVEIDDFFSWTGFHSWWPRFQSQVITPLLAGQDIRYQVRDWTGDEFGDGLAGWKELSWSPTVVLEGVGSTRSAVAAALACRVWVDAPAAERLERGIARDGESHRELWESYTLRERDFHATDRTRERADLHIDSGTRQPYRPERLAE</sequence>
<protein>
    <submittedName>
        <fullName evidence="2">Uridine kinase</fullName>
    </submittedName>
</protein>
<dbReference type="InterPro" id="IPR027417">
    <property type="entry name" value="P-loop_NTPase"/>
</dbReference>
<dbReference type="Proteomes" id="UP001575652">
    <property type="component" value="Unassembled WGS sequence"/>
</dbReference>
<feature type="region of interest" description="Disordered" evidence="1">
    <location>
        <begin position="177"/>
        <end position="197"/>
    </location>
</feature>
<evidence type="ECO:0000313" key="3">
    <source>
        <dbReference type="Proteomes" id="UP001575652"/>
    </source>
</evidence>
<dbReference type="EMBL" id="JBHDLJ010000002">
    <property type="protein sequence ID" value="MFB0833637.1"/>
    <property type="molecule type" value="Genomic_DNA"/>
</dbReference>
<dbReference type="RefSeq" id="WP_373970803.1">
    <property type="nucleotide sequence ID" value="NZ_JBHDLJ010000002.1"/>
</dbReference>
<keyword evidence="3" id="KW-1185">Reference proteome</keyword>
<dbReference type="SUPFAM" id="SSF52540">
    <property type="entry name" value="P-loop containing nucleoside triphosphate hydrolases"/>
    <property type="match status" value="1"/>
</dbReference>
<keyword evidence="2" id="KW-0808">Transferase</keyword>
<proteinExistence type="predicted"/>
<reference evidence="2 3" key="1">
    <citation type="submission" date="2024-09" db="EMBL/GenBank/DDBJ databases">
        <authorList>
            <person name="Salinas-Garcia M.A."/>
            <person name="Prieme A."/>
        </authorList>
    </citation>
    <scope>NUCLEOTIDE SEQUENCE [LARGE SCALE GENOMIC DNA]</scope>
    <source>
        <strain evidence="2 3">DSM 21081</strain>
    </source>
</reference>
<gene>
    <name evidence="2" type="ORF">ACETWP_03470</name>
</gene>
<evidence type="ECO:0000313" key="2">
    <source>
        <dbReference type="EMBL" id="MFB0833637.1"/>
    </source>
</evidence>
<evidence type="ECO:0000256" key="1">
    <source>
        <dbReference type="SAM" id="MobiDB-lite"/>
    </source>
</evidence>
<organism evidence="2 3">
    <name type="scientific">Arthrobacter halodurans</name>
    <dbReference type="NCBI Taxonomy" id="516699"/>
    <lineage>
        <taxon>Bacteria</taxon>
        <taxon>Bacillati</taxon>
        <taxon>Actinomycetota</taxon>
        <taxon>Actinomycetes</taxon>
        <taxon>Micrococcales</taxon>
        <taxon>Micrococcaceae</taxon>
        <taxon>Arthrobacter</taxon>
    </lineage>
</organism>